<evidence type="ECO:0000313" key="1">
    <source>
        <dbReference type="EMBL" id="PHH61665.1"/>
    </source>
</evidence>
<dbReference type="EMBL" id="NJET01000096">
    <property type="protein sequence ID" value="PHH61665.1"/>
    <property type="molecule type" value="Genomic_DNA"/>
</dbReference>
<proteinExistence type="predicted"/>
<keyword evidence="2" id="KW-1185">Reference proteome</keyword>
<dbReference type="OrthoDB" id="4338954at2759"/>
<dbReference type="Proteomes" id="UP000226192">
    <property type="component" value="Unassembled WGS sequence"/>
</dbReference>
<sequence length="104" mass="12128">MNPRRVPRTFSTSARVHPSFMPRLSQLASNRLRWIPVAVASSMFATGTVYAATSYRQHCIDQDAEREAQEAQRRRQHESFMDVYGDRSSLEELERAVKYYEKKS</sequence>
<evidence type="ECO:0000313" key="2">
    <source>
        <dbReference type="Proteomes" id="UP000226192"/>
    </source>
</evidence>
<accession>A0A2C5XWM8</accession>
<organism evidence="1 2">
    <name type="scientific">Ophiocordyceps australis</name>
    <dbReference type="NCBI Taxonomy" id="1399860"/>
    <lineage>
        <taxon>Eukaryota</taxon>
        <taxon>Fungi</taxon>
        <taxon>Dikarya</taxon>
        <taxon>Ascomycota</taxon>
        <taxon>Pezizomycotina</taxon>
        <taxon>Sordariomycetes</taxon>
        <taxon>Hypocreomycetidae</taxon>
        <taxon>Hypocreales</taxon>
        <taxon>Ophiocordycipitaceae</taxon>
        <taxon>Ophiocordyceps</taxon>
    </lineage>
</organism>
<gene>
    <name evidence="1" type="ORF">CDD81_8076</name>
</gene>
<reference evidence="1 2" key="1">
    <citation type="submission" date="2017-06" db="EMBL/GenBank/DDBJ databases">
        <title>Ant-infecting Ophiocordyceps genomes reveal a high diversity of potential behavioral manipulation genes and a possible major role for enterotoxins.</title>
        <authorList>
            <person name="De Bekker C."/>
            <person name="Evans H.C."/>
            <person name="Brachmann A."/>
            <person name="Hughes D.P."/>
        </authorList>
    </citation>
    <scope>NUCLEOTIDE SEQUENCE [LARGE SCALE GENOMIC DNA]</scope>
    <source>
        <strain evidence="1 2">Map64</strain>
    </source>
</reference>
<comment type="caution">
    <text evidence="1">The sequence shown here is derived from an EMBL/GenBank/DDBJ whole genome shotgun (WGS) entry which is preliminary data.</text>
</comment>
<name>A0A2C5XWM8_9HYPO</name>
<dbReference type="AlphaFoldDB" id="A0A2C5XWM8"/>
<protein>
    <submittedName>
        <fullName evidence="1">Uncharacterized protein</fullName>
    </submittedName>
</protein>
<dbReference type="STRING" id="1399860.A0A2C5XWM8"/>